<proteinExistence type="predicted"/>
<sequence>MDRLHFFWSKFTGPWHGLPAHVYHHHPGRVNVASAPSR</sequence>
<name>A0A068NWK4_FIMGI</name>
<keyword evidence="2" id="KW-1185">Reference proteome</keyword>
<dbReference type="STRING" id="661478.OP10G_4535"/>
<dbReference type="AlphaFoldDB" id="A0A068NWK4"/>
<dbReference type="HOGENOM" id="CLU_3328165_0_0_0"/>
<evidence type="ECO:0000313" key="1">
    <source>
        <dbReference type="EMBL" id="AIE87903.1"/>
    </source>
</evidence>
<dbReference type="Proteomes" id="UP000027982">
    <property type="component" value="Chromosome"/>
</dbReference>
<dbReference type="EMBL" id="CP007139">
    <property type="protein sequence ID" value="AIE87903.1"/>
    <property type="molecule type" value="Genomic_DNA"/>
</dbReference>
<evidence type="ECO:0000313" key="2">
    <source>
        <dbReference type="Proteomes" id="UP000027982"/>
    </source>
</evidence>
<gene>
    <name evidence="1" type="ORF">OP10G_4535</name>
</gene>
<dbReference type="KEGG" id="fgi:OP10G_4535"/>
<accession>A0A068NWK4</accession>
<protein>
    <submittedName>
        <fullName evidence="1">Uncharacterized protein</fullName>
    </submittedName>
</protein>
<organism evidence="1 2">
    <name type="scientific">Fimbriimonas ginsengisoli Gsoil 348</name>
    <dbReference type="NCBI Taxonomy" id="661478"/>
    <lineage>
        <taxon>Bacteria</taxon>
        <taxon>Bacillati</taxon>
        <taxon>Armatimonadota</taxon>
        <taxon>Fimbriimonadia</taxon>
        <taxon>Fimbriimonadales</taxon>
        <taxon>Fimbriimonadaceae</taxon>
        <taxon>Fimbriimonas</taxon>
    </lineage>
</organism>
<reference evidence="1 2" key="1">
    <citation type="journal article" date="2014" name="PLoS ONE">
        <title>The first complete genome sequence of the class fimbriimonadia in the phylum armatimonadetes.</title>
        <authorList>
            <person name="Hu Z.Y."/>
            <person name="Wang Y.Z."/>
            <person name="Im W.T."/>
            <person name="Wang S.Y."/>
            <person name="Zhao G.P."/>
            <person name="Zheng H.J."/>
            <person name="Quan Z.X."/>
        </authorList>
    </citation>
    <scope>NUCLEOTIDE SEQUENCE [LARGE SCALE GENOMIC DNA]</scope>
    <source>
        <strain evidence="1">Gsoil 348</strain>
    </source>
</reference>